<reference evidence="7 8" key="1">
    <citation type="submission" date="2014-03" db="EMBL/GenBank/DDBJ databases">
        <title>Bradyrhizobium valentinum sp. nov., isolated from effective nodules of Lupinus mariae-josephae, a lupine endemic of basic-lime soils in Eastern Spain.</title>
        <authorList>
            <person name="Duran D."/>
            <person name="Rey L."/>
            <person name="Navarro A."/>
            <person name="Busquets A."/>
            <person name="Imperial J."/>
            <person name="Ruiz-Argueso T."/>
        </authorList>
    </citation>
    <scope>NUCLEOTIDE SEQUENCE [LARGE SCALE GENOMIC DNA]</scope>
    <source>
        <strain evidence="7 8">CCBAU 23086</strain>
    </source>
</reference>
<gene>
    <name evidence="6" type="primary">prmA</name>
    <name evidence="7" type="ORF">CQ14_37315</name>
</gene>
<dbReference type="GO" id="GO:0005840">
    <property type="term" value="C:ribosome"/>
    <property type="evidence" value="ECO:0007669"/>
    <property type="project" value="UniProtKB-KW"/>
</dbReference>
<dbReference type="OrthoDB" id="9785995at2"/>
<dbReference type="Gene3D" id="3.40.50.150">
    <property type="entry name" value="Vaccinia Virus protein VP39"/>
    <property type="match status" value="1"/>
</dbReference>
<accession>A0A0R3MJI4</accession>
<evidence type="ECO:0000256" key="2">
    <source>
        <dbReference type="ARBA" id="ARBA00022490"/>
    </source>
</evidence>
<dbReference type="PANTHER" id="PTHR43648">
    <property type="entry name" value="ELECTRON TRANSFER FLAVOPROTEIN BETA SUBUNIT LYSINE METHYLTRANSFERASE"/>
    <property type="match status" value="1"/>
</dbReference>
<dbReference type="InterPro" id="IPR029063">
    <property type="entry name" value="SAM-dependent_MTases_sf"/>
</dbReference>
<evidence type="ECO:0000256" key="5">
    <source>
        <dbReference type="ARBA" id="ARBA00022691"/>
    </source>
</evidence>
<dbReference type="RefSeq" id="WP_057862366.1">
    <property type="nucleotide sequence ID" value="NZ_LLYB01000124.1"/>
</dbReference>
<keyword evidence="7" id="KW-0689">Ribosomal protein</keyword>
<evidence type="ECO:0000313" key="8">
    <source>
        <dbReference type="Proteomes" id="UP000051660"/>
    </source>
</evidence>
<evidence type="ECO:0000256" key="3">
    <source>
        <dbReference type="ARBA" id="ARBA00022603"/>
    </source>
</evidence>
<dbReference type="CDD" id="cd02440">
    <property type="entry name" value="AdoMet_MTases"/>
    <property type="match status" value="1"/>
</dbReference>
<dbReference type="GO" id="GO:0016279">
    <property type="term" value="F:protein-lysine N-methyltransferase activity"/>
    <property type="evidence" value="ECO:0007669"/>
    <property type="project" value="RHEA"/>
</dbReference>
<dbReference type="InterPro" id="IPR050078">
    <property type="entry name" value="Ribosomal_L11_MeTrfase_PrmA"/>
</dbReference>
<keyword evidence="5 6" id="KW-0949">S-adenosyl-L-methionine</keyword>
<evidence type="ECO:0000256" key="4">
    <source>
        <dbReference type="ARBA" id="ARBA00022679"/>
    </source>
</evidence>
<feature type="binding site" evidence="6">
    <location>
        <position position="139"/>
    </location>
    <ligand>
        <name>S-adenosyl-L-methionine</name>
        <dbReference type="ChEBI" id="CHEBI:59789"/>
    </ligand>
</feature>
<comment type="caution">
    <text evidence="7">The sequence shown here is derived from an EMBL/GenBank/DDBJ whole genome shotgun (WGS) entry which is preliminary data.</text>
</comment>
<dbReference type="SUPFAM" id="SSF53335">
    <property type="entry name" value="S-adenosyl-L-methionine-dependent methyltransferases"/>
    <property type="match status" value="1"/>
</dbReference>
<dbReference type="EC" id="2.1.1.-" evidence="6"/>
<dbReference type="GO" id="GO:0032259">
    <property type="term" value="P:methylation"/>
    <property type="evidence" value="ECO:0007669"/>
    <property type="project" value="UniProtKB-KW"/>
</dbReference>
<dbReference type="PANTHER" id="PTHR43648:SF1">
    <property type="entry name" value="ELECTRON TRANSFER FLAVOPROTEIN BETA SUBUNIT LYSINE METHYLTRANSFERASE"/>
    <property type="match status" value="1"/>
</dbReference>
<feature type="binding site" evidence="6">
    <location>
        <position position="184"/>
    </location>
    <ligand>
        <name>S-adenosyl-L-methionine</name>
        <dbReference type="ChEBI" id="CHEBI:59789"/>
    </ligand>
</feature>
<dbReference type="Proteomes" id="UP000051660">
    <property type="component" value="Unassembled WGS sequence"/>
</dbReference>
<evidence type="ECO:0000313" key="7">
    <source>
        <dbReference type="EMBL" id="KRR16886.1"/>
    </source>
</evidence>
<evidence type="ECO:0000256" key="1">
    <source>
        <dbReference type="ARBA" id="ARBA00009741"/>
    </source>
</evidence>
<evidence type="ECO:0000256" key="6">
    <source>
        <dbReference type="HAMAP-Rule" id="MF_00735"/>
    </source>
</evidence>
<dbReference type="AlphaFoldDB" id="A0A0R3MJI4"/>
<comment type="catalytic activity">
    <reaction evidence="6">
        <text>L-lysyl-[protein] + 3 S-adenosyl-L-methionine = N(6),N(6),N(6)-trimethyl-L-lysyl-[protein] + 3 S-adenosyl-L-homocysteine + 3 H(+)</text>
        <dbReference type="Rhea" id="RHEA:54192"/>
        <dbReference type="Rhea" id="RHEA-COMP:9752"/>
        <dbReference type="Rhea" id="RHEA-COMP:13826"/>
        <dbReference type="ChEBI" id="CHEBI:15378"/>
        <dbReference type="ChEBI" id="CHEBI:29969"/>
        <dbReference type="ChEBI" id="CHEBI:57856"/>
        <dbReference type="ChEBI" id="CHEBI:59789"/>
        <dbReference type="ChEBI" id="CHEBI:61961"/>
    </reaction>
</comment>
<name>A0A0R3MJI4_9BRAD</name>
<organism evidence="7 8">
    <name type="scientific">Bradyrhizobium lablabi</name>
    <dbReference type="NCBI Taxonomy" id="722472"/>
    <lineage>
        <taxon>Bacteria</taxon>
        <taxon>Pseudomonadati</taxon>
        <taxon>Pseudomonadota</taxon>
        <taxon>Alphaproteobacteria</taxon>
        <taxon>Hyphomicrobiales</taxon>
        <taxon>Nitrobacteraceae</taxon>
        <taxon>Bradyrhizobium</taxon>
    </lineage>
</organism>
<keyword evidence="3 6" id="KW-0489">Methyltransferase</keyword>
<dbReference type="GO" id="GO:0005737">
    <property type="term" value="C:cytoplasm"/>
    <property type="evidence" value="ECO:0007669"/>
    <property type="project" value="UniProtKB-SubCell"/>
</dbReference>
<dbReference type="InterPro" id="IPR004498">
    <property type="entry name" value="Ribosomal_PrmA_MeTrfase"/>
</dbReference>
<dbReference type="Pfam" id="PF06325">
    <property type="entry name" value="PrmA"/>
    <property type="match status" value="1"/>
</dbReference>
<feature type="binding site" evidence="6">
    <location>
        <position position="231"/>
    </location>
    <ligand>
        <name>S-adenosyl-L-methionine</name>
        <dbReference type="ChEBI" id="CHEBI:59789"/>
    </ligand>
</feature>
<dbReference type="NCBIfam" id="NF001784">
    <property type="entry name" value="PRK00517.2-1"/>
    <property type="match status" value="1"/>
</dbReference>
<keyword evidence="7" id="KW-0687">Ribonucleoprotein</keyword>
<sequence>MTYLTPTHRVNFAVGDEHAAKGVVDVLTEIFFEGQAAVAAFERPDGRWDVTVHFAEAPDQVLMRELVANAAGADIAAGIVFDTVEAKDWVKASLEDLVPVPAGRFVVHGQHDRERVALNKLGIEIEAALAFGTGHHGTTRGCLLLLDHVLKAWRPRRVLDLGTGTGVLAIAAAKALHETILASDIDPPSVQVARDNARLNVAGHLVRAVRATGFSAPQFAQAAPFDLVLANILANPLRQLAGPMARHLAPSALVILSGLLTPQAPAVIAAYRARGLVPIRHLRIEGWSSLLLRKVN</sequence>
<dbReference type="STRING" id="722472.SAMN05444321_0672"/>
<proteinExistence type="inferred from homology"/>
<keyword evidence="4 6" id="KW-0808">Transferase</keyword>
<keyword evidence="2 6" id="KW-0963">Cytoplasm</keyword>
<comment type="similarity">
    <text evidence="1 6">Belongs to the methyltransferase superfamily. PrmA family.</text>
</comment>
<comment type="subcellular location">
    <subcellularLocation>
        <location evidence="6">Cytoplasm</location>
    </subcellularLocation>
</comment>
<feature type="binding site" evidence="6">
    <location>
        <position position="162"/>
    </location>
    <ligand>
        <name>S-adenosyl-L-methionine</name>
        <dbReference type="ChEBI" id="CHEBI:59789"/>
    </ligand>
</feature>
<protein>
    <recommendedName>
        <fullName evidence="6">Ribosomal protein L11 methyltransferase</fullName>
        <shortName evidence="6">L11 Mtase</shortName>
        <ecNumber evidence="6">2.1.1.-</ecNumber>
    </recommendedName>
</protein>
<dbReference type="HAMAP" id="MF_00735">
    <property type="entry name" value="Methyltr_PrmA"/>
    <property type="match status" value="1"/>
</dbReference>
<dbReference type="EMBL" id="LLYB01000124">
    <property type="protein sequence ID" value="KRR16886.1"/>
    <property type="molecule type" value="Genomic_DNA"/>
</dbReference>
<comment type="function">
    <text evidence="6">Methylates ribosomal protein L11.</text>
</comment>